<feature type="compositionally biased region" description="Low complexity" evidence="6">
    <location>
        <begin position="68"/>
        <end position="82"/>
    </location>
</feature>
<dbReference type="InterPro" id="IPR028540">
    <property type="entry name" value="AKAP12"/>
</dbReference>
<feature type="compositionally biased region" description="Basic and acidic residues" evidence="6">
    <location>
        <begin position="381"/>
        <end position="398"/>
    </location>
</feature>
<feature type="region of interest" description="Disordered" evidence="6">
    <location>
        <begin position="1369"/>
        <end position="1482"/>
    </location>
</feature>
<sequence>VSRRTLRTPFWIRAQSAVAQSSAGGGGGGLFRPNPDQGEEKSDCCGGRFGMGAQGSARRDGKSREDAPASASPAELSAEVPALQEKNGQISSMTSLNGPSEDNTLAEVGQPDGGTVAPKEEMPENMDTLPDEVTPQLNGEKLDKESPEGNSLSSIEVKSTEEKGEDAGEVGFKKIFTIVGLKFTVKKDKSEETDPVKLLTVKDKDGEEVSETDEPAKEKETETEEEDSKTETMETEKEASTSKETEKVETPDGTSAEASIEGSKAEGAKAEGAKAEGAKAEGAKTEETKTEEAEKESETPPTPKETISPFRKLFFVGLFSNLRKKSSLKRMKEEEEAAKANETAEAKEENDVKEEKAKEENAELEQEVKSEASATPVEEQSEPKKEATTPPKEEKSDTATKAPAETSSPTETTDESKPEDQKAEAATTDDAAPAEVTSEAELQSSQEKTKLHGSPLKKLFTGSGLKKLSTKRQKGKRDTDSSEKAGEQLQSSTESEEGPKAESGPSSPESPATGEPVTEGNQNESSQETEGEVASDGEKKKDSVIASFRKLVTPKKHAKRLSDSEDEGTSDKPAKSATLSSSESAPLAEKGDEEETKEEKASEEEPKTDNSEKLTTSTEETKKKMDTSVSWEALMCMGGPKKRTRKTSDSDDDETKAEDEAPAAEAAAAEEGGGQEEKIEPAAVTPQETESEAAAAPAPEPVSAPPVRESPWATLKRLVAIKNKPKVEVKPESSTEQVQPEAEAPKDESSFSLKKLFPGRKKKVVEKPPSPEPEEDSETPAVVPLSEYDDQAPAEQVSPEETAEVQNKVSAEDRTPSWIPASVEDADDRRDQLSDITEEADNAATPKSIDTDNTEDDNDDIVPPPNRGNMGRRLSTAEVKPITPAPDASTSPVPKSPETESAVEMLGRIKPQITEVPFQTCVTVEDPPVNVASVAIEQEPETDNIESTTKTFLEAHKRSDATAISVGLETKESADPPVEQPVEPTVESAPALKSAQTTELALQEKSDAVEEATVSEDAVFNAHVHQVQILELEQVAQDLAIEGADIQAARESFESEIEKIGVVSIENSEVIQPVTLKQNSPKAMAVDHISPTLETTPCSQSAEVSEVTLVTKEKHVSTEKHSATGENTPVRAMVQVVANEATSNNRKGGEKAVPAIVPSEETAVMMDTVVLVAPEERAASSVSKASMSNTTVSAKKMSRKVKEDVQRDKEIENRSAEIAQTVIQDAVGKVSEDRSQGNNADKPGGLIPTPVKAIATREKEVEVATEPVVITDTPSPVLCKKPVKKAPVKLCVATEVTESIPIEVIETLQGEKGVGKEKKQEKRLKTAEIKVSEETVVEEKVGKIGDGGKTQPEEKKAIHMPIQVVLQEAEEVEEPPVEVEVTSELNGESSPSAKNPPRIKKLSSLSEEPQVPGSEEAAGCSQDTDTTGSKSSVKAHSSVMSSWSNKSDAWETHSQDQDVTDVEESVRGTRSGQRPRRSLPPGRATVVTSFTRMPCTSGAPRLASDHFRCLSDSAFQKIILHSVLGCVCKIVWIFTYQE</sequence>
<evidence type="ECO:0000313" key="8">
    <source>
        <dbReference type="EMBL" id="RVE55775.1"/>
    </source>
</evidence>
<feature type="region of interest" description="Disordered" evidence="6">
    <location>
        <begin position="971"/>
        <end position="993"/>
    </location>
</feature>
<dbReference type="PROSITE" id="PS51893">
    <property type="entry name" value="AKAP_CAM_BD"/>
    <property type="match status" value="1"/>
</dbReference>
<keyword evidence="3" id="KW-0112">Calmodulin-binding</keyword>
<feature type="non-terminal residue" evidence="8">
    <location>
        <position position="1"/>
    </location>
</feature>
<feature type="region of interest" description="Disordered" evidence="6">
    <location>
        <begin position="323"/>
        <end position="902"/>
    </location>
</feature>
<keyword evidence="2" id="KW-0597">Phosphoprotein</keyword>
<feature type="compositionally biased region" description="Low complexity" evidence="6">
    <location>
        <begin position="424"/>
        <end position="435"/>
    </location>
</feature>
<feature type="compositionally biased region" description="Polar residues" evidence="6">
    <location>
        <begin position="148"/>
        <end position="157"/>
    </location>
</feature>
<keyword evidence="5" id="KW-0449">Lipoprotein</keyword>
<dbReference type="EMBL" id="CM012460">
    <property type="protein sequence ID" value="RVE55775.1"/>
    <property type="molecule type" value="Genomic_DNA"/>
</dbReference>
<evidence type="ECO:0000256" key="5">
    <source>
        <dbReference type="ARBA" id="ARBA00023288"/>
    </source>
</evidence>
<feature type="region of interest" description="Disordered" evidence="6">
    <location>
        <begin position="1190"/>
        <end position="1213"/>
    </location>
</feature>
<comment type="subcellular location">
    <subcellularLocation>
        <location evidence="1">Membrane</location>
        <topology evidence="1">Lipid-anchor</topology>
    </subcellularLocation>
</comment>
<feature type="compositionally biased region" description="Polar residues" evidence="6">
    <location>
        <begin position="86"/>
        <end position="103"/>
    </location>
</feature>
<dbReference type="PANTHER" id="PTHR23209">
    <property type="entry name" value="A-KINASE ANCHOR PROTEIN 12"/>
    <property type="match status" value="1"/>
</dbReference>
<dbReference type="GO" id="GO:0010739">
    <property type="term" value="P:positive regulation of protein kinase A signaling"/>
    <property type="evidence" value="ECO:0007669"/>
    <property type="project" value="InterPro"/>
</dbReference>
<dbReference type="GO" id="GO:0090036">
    <property type="term" value="P:regulation of protein kinase C signaling"/>
    <property type="evidence" value="ECO:0007669"/>
    <property type="project" value="InterPro"/>
</dbReference>
<proteinExistence type="predicted"/>
<keyword evidence="4" id="KW-0472">Membrane</keyword>
<feature type="compositionally biased region" description="Basic and acidic residues" evidence="6">
    <location>
        <begin position="185"/>
        <end position="207"/>
    </location>
</feature>
<feature type="compositionally biased region" description="Basic and acidic residues" evidence="6">
    <location>
        <begin position="263"/>
        <end position="298"/>
    </location>
</feature>
<feature type="compositionally biased region" description="Basic and acidic residues" evidence="6">
    <location>
        <begin position="229"/>
        <end position="250"/>
    </location>
</feature>
<dbReference type="GO" id="GO:0051018">
    <property type="term" value="F:protein kinase A binding"/>
    <property type="evidence" value="ECO:0007669"/>
    <property type="project" value="InterPro"/>
</dbReference>
<feature type="compositionally biased region" description="Basic and acidic residues" evidence="6">
    <location>
        <begin position="330"/>
        <end position="370"/>
    </location>
</feature>
<dbReference type="PANTHER" id="PTHR23209:SF4">
    <property type="entry name" value="A-KINASE ANCHOR PROTEIN 12"/>
    <property type="match status" value="1"/>
</dbReference>
<feature type="region of interest" description="Disordered" evidence="6">
    <location>
        <begin position="1229"/>
        <end position="1248"/>
    </location>
</feature>
<dbReference type="InterPro" id="IPR001573">
    <property type="entry name" value="AKAP_WSK"/>
</dbReference>
<feature type="compositionally biased region" description="Basic and acidic residues" evidence="6">
    <location>
        <begin position="414"/>
        <end position="423"/>
    </location>
</feature>
<dbReference type="GO" id="GO:0005737">
    <property type="term" value="C:cytoplasm"/>
    <property type="evidence" value="ECO:0007669"/>
    <property type="project" value="TreeGrafter"/>
</dbReference>
<organism evidence="8 9">
    <name type="scientific">Oryzias javanicus</name>
    <name type="common">Javanese ricefish</name>
    <name type="synonym">Aplocheilus javanicus</name>
    <dbReference type="NCBI Taxonomy" id="123683"/>
    <lineage>
        <taxon>Eukaryota</taxon>
        <taxon>Metazoa</taxon>
        <taxon>Chordata</taxon>
        <taxon>Craniata</taxon>
        <taxon>Vertebrata</taxon>
        <taxon>Euteleostomi</taxon>
        <taxon>Actinopterygii</taxon>
        <taxon>Neopterygii</taxon>
        <taxon>Teleostei</taxon>
        <taxon>Neoteleostei</taxon>
        <taxon>Acanthomorphata</taxon>
        <taxon>Ovalentaria</taxon>
        <taxon>Atherinomorphae</taxon>
        <taxon>Beloniformes</taxon>
        <taxon>Adrianichthyidae</taxon>
        <taxon>Oryziinae</taxon>
        <taxon>Oryzias</taxon>
    </lineage>
</organism>
<dbReference type="GO" id="GO:0016020">
    <property type="term" value="C:membrane"/>
    <property type="evidence" value="ECO:0007669"/>
    <property type="project" value="UniProtKB-SubCell"/>
</dbReference>
<evidence type="ECO:0000256" key="6">
    <source>
        <dbReference type="SAM" id="MobiDB-lite"/>
    </source>
</evidence>
<accession>A0A3S2TUT0</accession>
<feature type="compositionally biased region" description="Low complexity" evidence="6">
    <location>
        <begin position="1429"/>
        <end position="1444"/>
    </location>
</feature>
<feature type="compositionally biased region" description="Low complexity" evidence="6">
    <location>
        <begin position="501"/>
        <end position="516"/>
    </location>
</feature>
<feature type="region of interest" description="Disordered" evidence="6">
    <location>
        <begin position="184"/>
        <end position="310"/>
    </location>
</feature>
<keyword evidence="9" id="KW-1185">Reference proteome</keyword>
<reference evidence="8 9" key="1">
    <citation type="submission" date="2018-11" db="EMBL/GenBank/DDBJ databases">
        <authorList>
            <person name="Lopez-Roques C."/>
            <person name="Donnadieu C."/>
            <person name="Bouchez O."/>
            <person name="Klopp C."/>
            <person name="Cabau C."/>
            <person name="Zahm M."/>
        </authorList>
    </citation>
    <scope>NUCLEOTIDE SEQUENCE [LARGE SCALE GENOMIC DNA]</scope>
    <source>
        <strain evidence="8">RS831</strain>
        <tissue evidence="8">Whole body</tissue>
    </source>
</reference>
<feature type="domain" description="A kinase-anchoring proteins AKAP-5 and AKAP-12 calmodulin (CaM)-binding" evidence="7">
    <location>
        <begin position="542"/>
        <end position="562"/>
    </location>
</feature>
<feature type="compositionally biased region" description="Basic and acidic residues" evidence="6">
    <location>
        <begin position="476"/>
        <end position="486"/>
    </location>
</feature>
<feature type="compositionally biased region" description="Low complexity" evidence="6">
    <location>
        <begin position="976"/>
        <end position="987"/>
    </location>
</feature>
<feature type="compositionally biased region" description="Acidic residues" evidence="6">
    <location>
        <begin position="650"/>
        <end position="662"/>
    </location>
</feature>
<reference evidence="8 9" key="2">
    <citation type="submission" date="2019-01" db="EMBL/GenBank/DDBJ databases">
        <title>A chromosome length genome reference of the Java medaka (oryzias javanicus).</title>
        <authorList>
            <person name="Herpin A."/>
            <person name="Takehana Y."/>
            <person name="Naruse K."/>
            <person name="Ansai S."/>
            <person name="Kawaguchi M."/>
        </authorList>
    </citation>
    <scope>NUCLEOTIDE SEQUENCE [LARGE SCALE GENOMIC DNA]</scope>
    <source>
        <strain evidence="8">RS831</strain>
        <tissue evidence="8">Whole body</tissue>
    </source>
</reference>
<dbReference type="GO" id="GO:0007165">
    <property type="term" value="P:signal transduction"/>
    <property type="evidence" value="ECO:0007669"/>
    <property type="project" value="TreeGrafter"/>
</dbReference>
<feature type="compositionally biased region" description="Basic and acidic residues" evidence="6">
    <location>
        <begin position="1200"/>
        <end position="1213"/>
    </location>
</feature>
<feature type="region of interest" description="Disordered" evidence="6">
    <location>
        <begin position="16"/>
        <end position="167"/>
    </location>
</feature>
<dbReference type="OrthoDB" id="8931760at2759"/>
<name>A0A3S2TUT0_ORYJA</name>
<dbReference type="GO" id="GO:0005516">
    <property type="term" value="F:calmodulin binding"/>
    <property type="evidence" value="ECO:0007669"/>
    <property type="project" value="UniProtKB-KW"/>
</dbReference>
<feature type="compositionally biased region" description="Low complexity" evidence="6">
    <location>
        <begin position="402"/>
        <end position="411"/>
    </location>
</feature>
<evidence type="ECO:0000256" key="2">
    <source>
        <dbReference type="ARBA" id="ARBA00022553"/>
    </source>
</evidence>
<feature type="compositionally biased region" description="Basic and acidic residues" evidence="6">
    <location>
        <begin position="597"/>
        <end position="612"/>
    </location>
</feature>
<evidence type="ECO:0000256" key="4">
    <source>
        <dbReference type="ARBA" id="ARBA00023136"/>
    </source>
</evidence>
<protein>
    <recommendedName>
        <fullName evidence="7">A kinase-anchoring proteins AKAP-5 and AKAP-12 calmodulin (CaM)-binding domain-containing protein</fullName>
    </recommendedName>
</protein>
<feature type="compositionally biased region" description="Basic and acidic residues" evidence="6">
    <location>
        <begin position="57"/>
        <end position="67"/>
    </location>
</feature>
<evidence type="ECO:0000256" key="3">
    <source>
        <dbReference type="ARBA" id="ARBA00022860"/>
    </source>
</evidence>
<evidence type="ECO:0000259" key="7">
    <source>
        <dbReference type="PROSITE" id="PS51893"/>
    </source>
</evidence>
<gene>
    <name evidence="8" type="ORF">OJAV_G00230000</name>
</gene>
<evidence type="ECO:0000313" key="9">
    <source>
        <dbReference type="Proteomes" id="UP000283210"/>
    </source>
</evidence>
<dbReference type="Proteomes" id="UP000283210">
    <property type="component" value="Chromosome 24"/>
</dbReference>
<evidence type="ECO:0000256" key="1">
    <source>
        <dbReference type="ARBA" id="ARBA00004635"/>
    </source>
</evidence>
<feature type="compositionally biased region" description="Polar residues" evidence="6">
    <location>
        <begin position="1383"/>
        <end position="1393"/>
    </location>
</feature>